<proteinExistence type="predicted"/>
<dbReference type="EMBL" id="LJJB01000007">
    <property type="protein sequence ID" value="KQL49682.1"/>
    <property type="molecule type" value="Genomic_DNA"/>
</dbReference>
<dbReference type="Gene3D" id="1.10.10.60">
    <property type="entry name" value="Homeodomain-like"/>
    <property type="match status" value="1"/>
</dbReference>
<dbReference type="InterPro" id="IPR050624">
    <property type="entry name" value="HTH-type_Tx_Regulator"/>
</dbReference>
<dbReference type="InterPro" id="IPR041490">
    <property type="entry name" value="KstR2_TetR_C"/>
</dbReference>
<dbReference type="Pfam" id="PF17932">
    <property type="entry name" value="TetR_C_24"/>
    <property type="match status" value="1"/>
</dbReference>
<dbReference type="Proteomes" id="UP000051063">
    <property type="component" value="Unassembled WGS sequence"/>
</dbReference>
<dbReference type="Pfam" id="PF00440">
    <property type="entry name" value="TetR_N"/>
    <property type="match status" value="1"/>
</dbReference>
<protein>
    <recommendedName>
        <fullName evidence="3">HTH tetR-type domain-containing protein</fullName>
    </recommendedName>
</protein>
<dbReference type="InterPro" id="IPR023772">
    <property type="entry name" value="DNA-bd_HTH_TetR-type_CS"/>
</dbReference>
<feature type="domain" description="HTH tetR-type" evidence="3">
    <location>
        <begin position="10"/>
        <end position="70"/>
    </location>
</feature>
<organism evidence="4 5">
    <name type="scientific">Brevibacillus choshinensis</name>
    <dbReference type="NCBI Taxonomy" id="54911"/>
    <lineage>
        <taxon>Bacteria</taxon>
        <taxon>Bacillati</taxon>
        <taxon>Bacillota</taxon>
        <taxon>Bacilli</taxon>
        <taxon>Bacillales</taxon>
        <taxon>Paenibacillaceae</taxon>
        <taxon>Brevibacillus</taxon>
    </lineage>
</organism>
<dbReference type="SUPFAM" id="SSF48498">
    <property type="entry name" value="Tetracyclin repressor-like, C-terminal domain"/>
    <property type="match status" value="1"/>
</dbReference>
<dbReference type="InterPro" id="IPR036271">
    <property type="entry name" value="Tet_transcr_reg_TetR-rel_C_sf"/>
</dbReference>
<reference evidence="4 5" key="1">
    <citation type="submission" date="2015-09" db="EMBL/GenBank/DDBJ databases">
        <title>Genome sequencing project for genomic taxonomy and phylogenomics of Bacillus-like bacteria.</title>
        <authorList>
            <person name="Liu B."/>
            <person name="Wang J."/>
            <person name="Zhu Y."/>
            <person name="Liu G."/>
            <person name="Chen Q."/>
            <person name="Chen Z."/>
            <person name="Lan J."/>
            <person name="Che J."/>
            <person name="Ge C."/>
            <person name="Shi H."/>
            <person name="Pan Z."/>
            <person name="Liu X."/>
        </authorList>
    </citation>
    <scope>NUCLEOTIDE SEQUENCE [LARGE SCALE GENOMIC DNA]</scope>
    <source>
        <strain evidence="4 5">DSM 8552</strain>
    </source>
</reference>
<evidence type="ECO:0000256" key="2">
    <source>
        <dbReference type="PROSITE-ProRule" id="PRU00335"/>
    </source>
</evidence>
<name>A0ABR5NDR2_BRECH</name>
<dbReference type="RefSeq" id="WP_055743994.1">
    <property type="nucleotide sequence ID" value="NZ_LJJB01000007.1"/>
</dbReference>
<keyword evidence="1 2" id="KW-0238">DNA-binding</keyword>
<comment type="caution">
    <text evidence="4">The sequence shown here is derived from an EMBL/GenBank/DDBJ whole genome shotgun (WGS) entry which is preliminary data.</text>
</comment>
<gene>
    <name evidence="4" type="ORF">AN963_08140</name>
</gene>
<feature type="DNA-binding region" description="H-T-H motif" evidence="2">
    <location>
        <begin position="33"/>
        <end position="52"/>
    </location>
</feature>
<evidence type="ECO:0000259" key="3">
    <source>
        <dbReference type="PROSITE" id="PS50977"/>
    </source>
</evidence>
<keyword evidence="5" id="KW-1185">Reference proteome</keyword>
<dbReference type="PRINTS" id="PR00455">
    <property type="entry name" value="HTHTETR"/>
</dbReference>
<dbReference type="InterPro" id="IPR001647">
    <property type="entry name" value="HTH_TetR"/>
</dbReference>
<dbReference type="Gene3D" id="1.10.357.10">
    <property type="entry name" value="Tetracycline Repressor, domain 2"/>
    <property type="match status" value="1"/>
</dbReference>
<evidence type="ECO:0000313" key="4">
    <source>
        <dbReference type="EMBL" id="KQL49682.1"/>
    </source>
</evidence>
<dbReference type="PROSITE" id="PS01081">
    <property type="entry name" value="HTH_TETR_1"/>
    <property type="match status" value="1"/>
</dbReference>
<evidence type="ECO:0000256" key="1">
    <source>
        <dbReference type="ARBA" id="ARBA00023125"/>
    </source>
</evidence>
<dbReference type="PROSITE" id="PS50977">
    <property type="entry name" value="HTH_TETR_2"/>
    <property type="match status" value="1"/>
</dbReference>
<dbReference type="SUPFAM" id="SSF46689">
    <property type="entry name" value="Homeodomain-like"/>
    <property type="match status" value="1"/>
</dbReference>
<sequence>MASFREERALEKKMNILRTAAQLFNEKGYHGTTIEDIANQMRLTKGAIYYYVNSKDDLLYQCHKMIATKCIEQIKQIIDSEHPVSKKLELAIESLILNITEEKAVFNVINRPSMVSEEFRIKVLEQRAEYERYFQYIIESGIEQGVFQTENSTLTRLLMLGATNSIANWFSPDGQLASKEIAEFYSKALVKSVLQSKSC</sequence>
<dbReference type="PANTHER" id="PTHR43479">
    <property type="entry name" value="ACREF/ENVCD OPERON REPRESSOR-RELATED"/>
    <property type="match status" value="1"/>
</dbReference>
<dbReference type="PANTHER" id="PTHR43479:SF11">
    <property type="entry name" value="ACREF_ENVCD OPERON REPRESSOR-RELATED"/>
    <property type="match status" value="1"/>
</dbReference>
<dbReference type="InterPro" id="IPR009057">
    <property type="entry name" value="Homeodomain-like_sf"/>
</dbReference>
<evidence type="ECO:0000313" key="5">
    <source>
        <dbReference type="Proteomes" id="UP000051063"/>
    </source>
</evidence>
<accession>A0ABR5NDR2</accession>